<dbReference type="SMART" id="SM00028">
    <property type="entry name" value="TPR"/>
    <property type="match status" value="5"/>
</dbReference>
<dbReference type="Pfam" id="PF13424">
    <property type="entry name" value="TPR_12"/>
    <property type="match status" value="2"/>
</dbReference>
<dbReference type="PANTHER" id="PTHR47691">
    <property type="entry name" value="REGULATOR-RELATED"/>
    <property type="match status" value="1"/>
</dbReference>
<feature type="region of interest" description="Disordered" evidence="2">
    <location>
        <begin position="701"/>
        <end position="728"/>
    </location>
</feature>
<evidence type="ECO:0000256" key="2">
    <source>
        <dbReference type="SAM" id="MobiDB-lite"/>
    </source>
</evidence>
<feature type="coiled-coil region" evidence="1">
    <location>
        <begin position="270"/>
        <end position="297"/>
    </location>
</feature>
<evidence type="ECO:0000313" key="3">
    <source>
        <dbReference type="EMBL" id="SKA37995.1"/>
    </source>
</evidence>
<organism evidence="3 4">
    <name type="scientific">Marinactinospora thermotolerans DSM 45154</name>
    <dbReference type="NCBI Taxonomy" id="1122192"/>
    <lineage>
        <taxon>Bacteria</taxon>
        <taxon>Bacillati</taxon>
        <taxon>Actinomycetota</taxon>
        <taxon>Actinomycetes</taxon>
        <taxon>Streptosporangiales</taxon>
        <taxon>Nocardiopsidaceae</taxon>
        <taxon>Marinactinospora</taxon>
    </lineage>
</organism>
<gene>
    <name evidence="3" type="ORF">SAMN02745673_04771</name>
</gene>
<reference evidence="3 4" key="1">
    <citation type="submission" date="2017-02" db="EMBL/GenBank/DDBJ databases">
        <authorList>
            <person name="Peterson S.W."/>
        </authorList>
    </citation>
    <scope>NUCLEOTIDE SEQUENCE [LARGE SCALE GENOMIC DNA]</scope>
    <source>
        <strain evidence="3 4">DSM 45154</strain>
    </source>
</reference>
<dbReference type="RefSeq" id="WP_078763988.1">
    <property type="nucleotide sequence ID" value="NZ_FUWS01000018.1"/>
</dbReference>
<protein>
    <submittedName>
        <fullName evidence="3">NB-ARC domain-containing protein</fullName>
    </submittedName>
</protein>
<dbReference type="InterPro" id="IPR011990">
    <property type="entry name" value="TPR-like_helical_dom_sf"/>
</dbReference>
<dbReference type="GO" id="GO:0043531">
    <property type="term" value="F:ADP binding"/>
    <property type="evidence" value="ECO:0007669"/>
    <property type="project" value="InterPro"/>
</dbReference>
<accession>A0A1T4TBV8</accession>
<dbReference type="SUPFAM" id="SSF48452">
    <property type="entry name" value="TPR-like"/>
    <property type="match status" value="1"/>
</dbReference>
<feature type="compositionally biased region" description="Basic and acidic residues" evidence="2">
    <location>
        <begin position="703"/>
        <end position="716"/>
    </location>
</feature>
<dbReference type="Gene3D" id="3.40.50.300">
    <property type="entry name" value="P-loop containing nucleotide triphosphate hydrolases"/>
    <property type="match status" value="1"/>
</dbReference>
<dbReference type="STRING" id="1122192.SAMN02745673_04771"/>
<dbReference type="Proteomes" id="UP000190637">
    <property type="component" value="Unassembled WGS sequence"/>
</dbReference>
<proteinExistence type="predicted"/>
<dbReference type="PANTHER" id="PTHR47691:SF3">
    <property type="entry name" value="HTH-TYPE TRANSCRIPTIONAL REGULATOR RV0890C-RELATED"/>
    <property type="match status" value="1"/>
</dbReference>
<dbReference type="EMBL" id="FUWS01000018">
    <property type="protein sequence ID" value="SKA37995.1"/>
    <property type="molecule type" value="Genomic_DNA"/>
</dbReference>
<dbReference type="SUPFAM" id="SSF52540">
    <property type="entry name" value="P-loop containing nucleoside triphosphate hydrolases"/>
    <property type="match status" value="1"/>
</dbReference>
<dbReference type="OrthoDB" id="5521887at2"/>
<name>A0A1T4TBV8_9ACTN</name>
<dbReference type="InterPro" id="IPR019734">
    <property type="entry name" value="TPR_rpt"/>
</dbReference>
<sequence length="728" mass="79559">MPPSHEEANRLTINEAVGATGASIQAGVVHGGVHVELPKGSIAVAQRQLPLAVSVFVDRRSHLATLDSFTSPHDEKAPKVTVSAITGAPGVGKTALAVHWAHRARSHYVDGDLYIDLRGYGPGPRVEPGQALGALLLSLQVPPDRIPPDIDGRAALYRSVLTGKRMLILVDNAASADQVRPLLPGSSACLTIVTSRNALPGLVAREGATRMVLEVLSLSESLALLRRIIGDERIDSDPEAAERLVALCAHLPLALRIAAERVTGRPHAGLAEFVAELENERERLDALEVEDDELSDIRAVFAASYHNLDPAAARLFRLAGLHPGREIGLHACAALADLTVPTTRRLLERLSRTHLLTVTETGRYRFHDLLRLYALERAEQDEAEQERELALRRLTNWYLHTADNGHRVVLPSFHTVPLPEMTGAGVPLSFTGVDEAMRWFEDERGNLVDVLQAAVERGQHDLAWRLPAVMYGFFELRGHWTQWRDIHLLGLKAARALGDDLGQACNLLGLGDANWLLKRSDEAWECYRSAVEVARRCADGWIEGFALRQLGVLLIERQRPDEALALTEQALSAFRAAGEQRGTGMALLTLGDSHRKLGQSAQAIRCHQDAVEVFRGIGDEWSTAWGLCALGETVAETGRWTESLDHYAHALATFRAFGNRRNELRALIGLAEAHAALGRIEESRDHYRVAAELIEELGDEQTADLRRRLPGHDADGPARSPLSPGGSG</sequence>
<dbReference type="Gene3D" id="1.25.40.10">
    <property type="entry name" value="Tetratricopeptide repeat domain"/>
    <property type="match status" value="1"/>
</dbReference>
<keyword evidence="4" id="KW-1185">Reference proteome</keyword>
<evidence type="ECO:0000256" key="1">
    <source>
        <dbReference type="SAM" id="Coils"/>
    </source>
</evidence>
<dbReference type="PRINTS" id="PR00364">
    <property type="entry name" value="DISEASERSIST"/>
</dbReference>
<dbReference type="AlphaFoldDB" id="A0A1T4TBV8"/>
<evidence type="ECO:0000313" key="4">
    <source>
        <dbReference type="Proteomes" id="UP000190637"/>
    </source>
</evidence>
<dbReference type="InterPro" id="IPR027417">
    <property type="entry name" value="P-loop_NTPase"/>
</dbReference>
<keyword evidence="1" id="KW-0175">Coiled coil</keyword>